<proteinExistence type="predicted"/>
<dbReference type="AlphaFoldDB" id="A0A9W6U4F8"/>
<reference evidence="2" key="1">
    <citation type="submission" date="2023-04" db="EMBL/GenBank/DDBJ databases">
        <title>Phytophthora lilii NBRC 32176.</title>
        <authorList>
            <person name="Ichikawa N."/>
            <person name="Sato H."/>
            <person name="Tonouchi N."/>
        </authorList>
    </citation>
    <scope>NUCLEOTIDE SEQUENCE</scope>
    <source>
        <strain evidence="2">NBRC 32176</strain>
    </source>
</reference>
<protein>
    <submittedName>
        <fullName evidence="2">Unnamed protein product</fullName>
    </submittedName>
</protein>
<gene>
    <name evidence="2" type="ORF">Plil01_001028600</name>
</gene>
<feature type="region of interest" description="Disordered" evidence="1">
    <location>
        <begin position="1"/>
        <end position="22"/>
    </location>
</feature>
<organism evidence="2 3">
    <name type="scientific">Phytophthora lilii</name>
    <dbReference type="NCBI Taxonomy" id="2077276"/>
    <lineage>
        <taxon>Eukaryota</taxon>
        <taxon>Sar</taxon>
        <taxon>Stramenopiles</taxon>
        <taxon>Oomycota</taxon>
        <taxon>Peronosporomycetes</taxon>
        <taxon>Peronosporales</taxon>
        <taxon>Peronosporaceae</taxon>
        <taxon>Phytophthora</taxon>
    </lineage>
</organism>
<accession>A0A9W6U4F8</accession>
<comment type="caution">
    <text evidence="2">The sequence shown here is derived from an EMBL/GenBank/DDBJ whole genome shotgun (WGS) entry which is preliminary data.</text>
</comment>
<dbReference type="EMBL" id="BSXW01000538">
    <property type="protein sequence ID" value="GMF24997.1"/>
    <property type="molecule type" value="Genomic_DNA"/>
</dbReference>
<evidence type="ECO:0000313" key="3">
    <source>
        <dbReference type="Proteomes" id="UP001165083"/>
    </source>
</evidence>
<feature type="compositionally biased region" description="Basic and acidic residues" evidence="1">
    <location>
        <begin position="1"/>
        <end position="11"/>
    </location>
</feature>
<dbReference type="Proteomes" id="UP001165083">
    <property type="component" value="Unassembled WGS sequence"/>
</dbReference>
<evidence type="ECO:0000256" key="1">
    <source>
        <dbReference type="SAM" id="MobiDB-lite"/>
    </source>
</evidence>
<keyword evidence="3" id="KW-1185">Reference proteome</keyword>
<dbReference type="OrthoDB" id="10401732at2759"/>
<sequence>MAQHPQQHDARQSPQQPPGIWNRSRTSFRAIQTHTANAIVPILGTQITKIESNSAHVYGIMSRRAEICAKVTQGQQVVMRQFGTKCVQHPQSPTSHLPVVKSPDAFLPPVWSAFGSSTTIAWTCPASRSAIVRTGSSFSSW</sequence>
<evidence type="ECO:0000313" key="2">
    <source>
        <dbReference type="EMBL" id="GMF24997.1"/>
    </source>
</evidence>
<name>A0A9W6U4F8_9STRA</name>